<protein>
    <submittedName>
        <fullName evidence="1">Uncharacterized protein</fullName>
    </submittedName>
</protein>
<dbReference type="Proteomes" id="UP000281406">
    <property type="component" value="Unassembled WGS sequence"/>
</dbReference>
<keyword evidence="2" id="KW-1185">Reference proteome</keyword>
<dbReference type="EMBL" id="RJVU01035218">
    <property type="protein sequence ID" value="ROL47837.1"/>
    <property type="molecule type" value="Genomic_DNA"/>
</dbReference>
<reference evidence="1 2" key="1">
    <citation type="submission" date="2018-10" db="EMBL/GenBank/DDBJ databases">
        <title>Genome assembly for a Yunnan-Guizhou Plateau 3E fish, Anabarilius grahami (Regan), and its evolutionary and genetic applications.</title>
        <authorList>
            <person name="Jiang W."/>
        </authorList>
    </citation>
    <scope>NUCLEOTIDE SEQUENCE [LARGE SCALE GENOMIC DNA]</scope>
    <source>
        <strain evidence="1">AG-KIZ</strain>
        <tissue evidence="1">Muscle</tissue>
    </source>
</reference>
<name>A0A3N0YNR7_ANAGA</name>
<accession>A0A3N0YNR7</accession>
<evidence type="ECO:0000313" key="2">
    <source>
        <dbReference type="Proteomes" id="UP000281406"/>
    </source>
</evidence>
<comment type="caution">
    <text evidence="1">The sequence shown here is derived from an EMBL/GenBank/DDBJ whole genome shotgun (WGS) entry which is preliminary data.</text>
</comment>
<dbReference type="AlphaFoldDB" id="A0A3N0YNR7"/>
<evidence type="ECO:0000313" key="1">
    <source>
        <dbReference type="EMBL" id="ROL47837.1"/>
    </source>
</evidence>
<sequence length="156" mass="17588">MTPGQRSLLLSSTPSLLLRSLVLLSLCRESPHFLLYFSICLISLCNFSAHLEMNLSSSVCNLMKLEATFISLHLSHLSLGLSLSLYFQQSPSPQTLLSVLLSHYALEEDNLCEGVKRCACEEKRGYGERRMEAETAGRFMIEGSERSVDQRQKDRK</sequence>
<proteinExistence type="predicted"/>
<gene>
    <name evidence="1" type="ORF">DPX16_18114</name>
</gene>
<organism evidence="1 2">
    <name type="scientific">Anabarilius grahami</name>
    <name type="common">Kanglang fish</name>
    <name type="synonym">Barilius grahami</name>
    <dbReference type="NCBI Taxonomy" id="495550"/>
    <lineage>
        <taxon>Eukaryota</taxon>
        <taxon>Metazoa</taxon>
        <taxon>Chordata</taxon>
        <taxon>Craniata</taxon>
        <taxon>Vertebrata</taxon>
        <taxon>Euteleostomi</taxon>
        <taxon>Actinopterygii</taxon>
        <taxon>Neopterygii</taxon>
        <taxon>Teleostei</taxon>
        <taxon>Ostariophysi</taxon>
        <taxon>Cypriniformes</taxon>
        <taxon>Xenocyprididae</taxon>
        <taxon>Xenocypridinae</taxon>
        <taxon>Xenocypridinae incertae sedis</taxon>
        <taxon>Anabarilius</taxon>
    </lineage>
</organism>